<name>A0A645BWY7_9ZZZZ</name>
<evidence type="ECO:0000313" key="1">
    <source>
        <dbReference type="EMBL" id="MPM67643.1"/>
    </source>
</evidence>
<reference evidence="1" key="1">
    <citation type="submission" date="2019-08" db="EMBL/GenBank/DDBJ databases">
        <authorList>
            <person name="Kucharzyk K."/>
            <person name="Murdoch R.W."/>
            <person name="Higgins S."/>
            <person name="Loffler F."/>
        </authorList>
    </citation>
    <scope>NUCLEOTIDE SEQUENCE</scope>
</reference>
<protein>
    <submittedName>
        <fullName evidence="1">Uncharacterized protein</fullName>
    </submittedName>
</protein>
<gene>
    <name evidence="1" type="ORF">SDC9_114567</name>
</gene>
<sequence>MYLQKAGASLVSEGIPIRALMATGLFEKLDKMKYDVPNDKPELFKNYYTEIDAAAKQLRAEHIG</sequence>
<organism evidence="1">
    <name type="scientific">bioreactor metagenome</name>
    <dbReference type="NCBI Taxonomy" id="1076179"/>
    <lineage>
        <taxon>unclassified sequences</taxon>
        <taxon>metagenomes</taxon>
        <taxon>ecological metagenomes</taxon>
    </lineage>
</organism>
<proteinExistence type="predicted"/>
<accession>A0A645BWY7</accession>
<dbReference type="EMBL" id="VSSQ01021806">
    <property type="protein sequence ID" value="MPM67643.1"/>
    <property type="molecule type" value="Genomic_DNA"/>
</dbReference>
<dbReference type="AlphaFoldDB" id="A0A645BWY7"/>
<comment type="caution">
    <text evidence="1">The sequence shown here is derived from an EMBL/GenBank/DDBJ whole genome shotgun (WGS) entry which is preliminary data.</text>
</comment>